<dbReference type="RefSeq" id="WP_203365722.1">
    <property type="nucleotide sequence ID" value="NZ_WSFT01000021.1"/>
</dbReference>
<comment type="caution">
    <text evidence="1">The sequence shown here is derived from an EMBL/GenBank/DDBJ whole genome shotgun (WGS) entry which is preliminary data.</text>
</comment>
<keyword evidence="2" id="KW-1185">Reference proteome</keyword>
<proteinExistence type="predicted"/>
<dbReference type="AlphaFoldDB" id="A0A942UTP4"/>
<dbReference type="Proteomes" id="UP000724672">
    <property type="component" value="Unassembled WGS sequence"/>
</dbReference>
<protein>
    <submittedName>
        <fullName evidence="1">DUF2225 domain-containing protein</fullName>
    </submittedName>
</protein>
<dbReference type="InterPro" id="IPR018708">
    <property type="entry name" value="DUF2225"/>
</dbReference>
<organism evidence="1 2">
    <name type="scientific">Anaeromonas frigoriresistens</name>
    <dbReference type="NCBI Taxonomy" id="2683708"/>
    <lineage>
        <taxon>Bacteria</taxon>
        <taxon>Bacillati</taxon>
        <taxon>Bacillota</taxon>
        <taxon>Tissierellia</taxon>
        <taxon>Tissierellales</taxon>
        <taxon>Thermohalobacteraceae</taxon>
        <taxon>Anaeromonas</taxon>
    </lineage>
</organism>
<gene>
    <name evidence="1" type="ORF">GOQ27_04940</name>
</gene>
<dbReference type="Gene3D" id="1.25.40.10">
    <property type="entry name" value="Tetratricopeptide repeat domain"/>
    <property type="match status" value="1"/>
</dbReference>
<name>A0A942UTP4_9FIRM</name>
<evidence type="ECO:0000313" key="1">
    <source>
        <dbReference type="EMBL" id="MBS4537795.1"/>
    </source>
</evidence>
<reference evidence="1" key="1">
    <citation type="submission" date="2019-12" db="EMBL/GenBank/DDBJ databases">
        <title>Clostridiaceae gen. nov. sp. nov., isolated from sediment in Xinjiang, China.</title>
        <authorList>
            <person name="Zhang R."/>
        </authorList>
    </citation>
    <scope>NUCLEOTIDE SEQUENCE</scope>
    <source>
        <strain evidence="1">D2Q-11</strain>
    </source>
</reference>
<dbReference type="Pfam" id="PF09986">
    <property type="entry name" value="DUF2225"/>
    <property type="match status" value="1"/>
</dbReference>
<dbReference type="InterPro" id="IPR011990">
    <property type="entry name" value="TPR-like_helical_dom_sf"/>
</dbReference>
<dbReference type="SUPFAM" id="SSF48452">
    <property type="entry name" value="TPR-like"/>
    <property type="match status" value="1"/>
</dbReference>
<sequence>MRIITELYDKKLICPVCENEYTSKKVKSSKLRVEKRDTDLMTYYKGENPLLYSVVVCNKCGFSYLDAEYKGIKKESKKVILEKITSRLSNKNYMDTRTLEEGEETYKLALYCAELIDSKKIYLASLALRLGWIYRLKGDYENEYRFLKNALKLFIYSYEKENLSESYFDKKTVEYLIGELYNKTNDKENAIKWYNIVVSNNPGANMRVENLAREQWQLIKNSTK</sequence>
<accession>A0A942UTP4</accession>
<evidence type="ECO:0000313" key="2">
    <source>
        <dbReference type="Proteomes" id="UP000724672"/>
    </source>
</evidence>
<dbReference type="EMBL" id="WSFT01000021">
    <property type="protein sequence ID" value="MBS4537795.1"/>
    <property type="molecule type" value="Genomic_DNA"/>
</dbReference>